<gene>
    <name evidence="1" type="ORF">PsorP6_011601</name>
</gene>
<comment type="caution">
    <text evidence="1">The sequence shown here is derived from an EMBL/GenBank/DDBJ whole genome shotgun (WGS) entry which is preliminary data.</text>
</comment>
<sequence length="301" mass="34670">MNKLLKDYSEVKNLADLVSYFLILMWSTPKLELDIRFLLLEVRIRHKIFEIKMNNLLKDYSEVFLGHFVFSVGSWVGGTDPRPDPECFGSQPARAEIASLTFPILQLVAAVRDFYQTVYAQILDLSTHLGYVLRYITMHFKRFVVSTQHLLLIHTNILDANCFTKVCKHFVLDSIDLFSKRRNLALTRLERCVKLTLFNVSHIMLSVKNRSFHGTNLFIRLLKIVRQHTDHLLIFRVVLGQYIRFSSAAFFSSSYWSYYLGLLCSMYWSSPLSSSIVFSSTTSVSGFTGCFTCFFGSVGVI</sequence>
<accession>A0ACC0WKV9</accession>
<dbReference type="Proteomes" id="UP001163321">
    <property type="component" value="Chromosome 12"/>
</dbReference>
<proteinExistence type="predicted"/>
<protein>
    <submittedName>
        <fullName evidence="1">Uncharacterized protein</fullName>
    </submittedName>
</protein>
<evidence type="ECO:0000313" key="2">
    <source>
        <dbReference type="Proteomes" id="UP001163321"/>
    </source>
</evidence>
<name>A0ACC0WKV9_9STRA</name>
<keyword evidence="2" id="KW-1185">Reference proteome</keyword>
<organism evidence="1 2">
    <name type="scientific">Peronosclerospora sorghi</name>
    <dbReference type="NCBI Taxonomy" id="230839"/>
    <lineage>
        <taxon>Eukaryota</taxon>
        <taxon>Sar</taxon>
        <taxon>Stramenopiles</taxon>
        <taxon>Oomycota</taxon>
        <taxon>Peronosporomycetes</taxon>
        <taxon>Peronosporales</taxon>
        <taxon>Peronosporaceae</taxon>
        <taxon>Peronosclerospora</taxon>
    </lineage>
</organism>
<evidence type="ECO:0000313" key="1">
    <source>
        <dbReference type="EMBL" id="KAI9918558.1"/>
    </source>
</evidence>
<reference evidence="1 2" key="1">
    <citation type="journal article" date="2022" name="bioRxiv">
        <title>The genome of the oomycete Peronosclerospora sorghi, a cosmopolitan pathogen of maize and sorghum, is inflated with dispersed pseudogenes.</title>
        <authorList>
            <person name="Fletcher K."/>
            <person name="Martin F."/>
            <person name="Isakeit T."/>
            <person name="Cavanaugh K."/>
            <person name="Magill C."/>
            <person name="Michelmore R."/>
        </authorList>
    </citation>
    <scope>NUCLEOTIDE SEQUENCE [LARGE SCALE GENOMIC DNA]</scope>
    <source>
        <strain evidence="1">P6</strain>
    </source>
</reference>
<dbReference type="EMBL" id="CM047591">
    <property type="protein sequence ID" value="KAI9918558.1"/>
    <property type="molecule type" value="Genomic_DNA"/>
</dbReference>